<dbReference type="EMBL" id="JBIASD010000052">
    <property type="protein sequence ID" value="MFF3671710.1"/>
    <property type="molecule type" value="Genomic_DNA"/>
</dbReference>
<accession>A0ABW6T350</accession>
<proteinExistence type="predicted"/>
<gene>
    <name evidence="1" type="ORF">ACFYXI_39615</name>
</gene>
<reference evidence="1 2" key="1">
    <citation type="submission" date="2024-10" db="EMBL/GenBank/DDBJ databases">
        <title>The Natural Products Discovery Center: Release of the First 8490 Sequenced Strains for Exploring Actinobacteria Biosynthetic Diversity.</title>
        <authorList>
            <person name="Kalkreuter E."/>
            <person name="Kautsar S.A."/>
            <person name="Yang D."/>
            <person name="Bader C.D."/>
            <person name="Teijaro C.N."/>
            <person name="Fluegel L."/>
            <person name="Davis C.M."/>
            <person name="Simpson J.R."/>
            <person name="Lauterbach L."/>
            <person name="Steele A.D."/>
            <person name="Gui C."/>
            <person name="Meng S."/>
            <person name="Li G."/>
            <person name="Viehrig K."/>
            <person name="Ye F."/>
            <person name="Su P."/>
            <person name="Kiefer A.F."/>
            <person name="Nichols A."/>
            <person name="Cepeda A.J."/>
            <person name="Yan W."/>
            <person name="Fan B."/>
            <person name="Jiang Y."/>
            <person name="Adhikari A."/>
            <person name="Zheng C.-J."/>
            <person name="Schuster L."/>
            <person name="Cowan T.M."/>
            <person name="Smanski M.J."/>
            <person name="Chevrette M.G."/>
            <person name="De Carvalho L.P.S."/>
            <person name="Shen B."/>
        </authorList>
    </citation>
    <scope>NUCLEOTIDE SEQUENCE [LARGE SCALE GENOMIC DNA]</scope>
    <source>
        <strain evidence="1 2">NPDC002173</strain>
    </source>
</reference>
<evidence type="ECO:0000313" key="2">
    <source>
        <dbReference type="Proteomes" id="UP001602013"/>
    </source>
</evidence>
<dbReference type="PROSITE" id="PS00889">
    <property type="entry name" value="CNMP_BINDING_2"/>
    <property type="match status" value="1"/>
</dbReference>
<comment type="caution">
    <text evidence="1">The sequence shown here is derived from an EMBL/GenBank/DDBJ whole genome shotgun (WGS) entry which is preliminary data.</text>
</comment>
<name>A0ABW6T350_9ACTN</name>
<evidence type="ECO:0000313" key="1">
    <source>
        <dbReference type="EMBL" id="MFF3671710.1"/>
    </source>
</evidence>
<sequence length="134" mass="14426">MPITTVQELLAAARNAFDGRGVDLRAVDDALWDADLQIIPTARDDRYWRLVVDAVDEPRVIDSEDLPRELALILIAQPTATVIVRLADEDEAHAYALLGESGLRDLDRARAAAAAAMGAEVADALDIALGGQPR</sequence>
<dbReference type="RefSeq" id="WP_387417877.1">
    <property type="nucleotide sequence ID" value="NZ_JBIASD010000052.1"/>
</dbReference>
<keyword evidence="2" id="KW-1185">Reference proteome</keyword>
<dbReference type="Proteomes" id="UP001602013">
    <property type="component" value="Unassembled WGS sequence"/>
</dbReference>
<dbReference type="InterPro" id="IPR018488">
    <property type="entry name" value="cNMP-bd_CS"/>
</dbReference>
<protein>
    <submittedName>
        <fullName evidence="1">Uncharacterized protein</fullName>
    </submittedName>
</protein>
<organism evidence="1 2">
    <name type="scientific">Microtetraspora malaysiensis</name>
    <dbReference type="NCBI Taxonomy" id="161358"/>
    <lineage>
        <taxon>Bacteria</taxon>
        <taxon>Bacillati</taxon>
        <taxon>Actinomycetota</taxon>
        <taxon>Actinomycetes</taxon>
        <taxon>Streptosporangiales</taxon>
        <taxon>Streptosporangiaceae</taxon>
        <taxon>Microtetraspora</taxon>
    </lineage>
</organism>